<proteinExistence type="predicted"/>
<dbReference type="Pfam" id="PF23238">
    <property type="entry name" value="DUF7068"/>
    <property type="match status" value="1"/>
</dbReference>
<dbReference type="OrthoDB" id="4207253at2759"/>
<evidence type="ECO:0000313" key="3">
    <source>
        <dbReference type="EMBL" id="KIX03493.1"/>
    </source>
</evidence>
<evidence type="ECO:0000256" key="1">
    <source>
        <dbReference type="SAM" id="MobiDB-lite"/>
    </source>
</evidence>
<dbReference type="HOGENOM" id="CLU_367664_0_0_1"/>
<evidence type="ECO:0000259" key="2">
    <source>
        <dbReference type="PROSITE" id="PS50837"/>
    </source>
</evidence>
<dbReference type="STRING" id="1442369.A0A0D2GZB9"/>
<protein>
    <recommendedName>
        <fullName evidence="2">NACHT domain-containing protein</fullName>
    </recommendedName>
</protein>
<gene>
    <name evidence="3" type="ORF">Z518_07046</name>
</gene>
<sequence>MFRWYRDAAKCYVYLSDVPVRGGNNNQNEPTWELDFRKSKWFTRGWTLQELLAPASVEFFSQEWEYLGSKTTLERQIHETTQIPIKALRGAPLPTFGVEERMRWRANRNTKKEEDNAYCLLGIFNVFIPLIYGEGENAFRRLREELAKAPDAWLHDTKTALRAYYLDANRPLIQRISGDPLPMDRCYINLAIVERSIRGNRERDSSPLSISAEPEVDSTDKDSQVLLPELFRQRKGLDGKPFVPKRILIRGHAGVGKTTLCKKIVHDFLHNGMWQPLFDWVLWIPLRHLKGNFGRIYTLQNLVKNEFFAQDLNGTHFSQALWKFTAEERTRNKVLFILDGLDEVSQEWDPETPMNKLLRYLLQQPQVIVTSQPYGINLDSLGQFDLHLETVGFQPSQVEAYVNDPHIMQDETLAREILTFIREHPLIQELVQIPIQLDALCYSWDQDLRQSDISKSMTTIYHAITMKLWRKDIIRLGKVYGGKSLNEHHAQSFRSWRQIEKVVREEMSFLECLAFTGLCNEVIEFNSKDRDQVYEHLSEMAGDLMHDEIMQKSSFVRSSDISLDDRERSYHFIHLTFQELFAAQYFVRHWARRDPISCSTLRGREPLSVSTTLTTPQEFFQREKYNPRYATLWRFAAGLCQARWSRNDPTFTLLEEYLQAWNAEPRDLLGPVHQRLLMHCHSEVTVSSDLIRGLREKTENELLQWLLFESNSESGCNLGRERECPEHVLNTILQKQSENTNFMLYVRYPYDQACHQQR</sequence>
<dbReference type="InterPro" id="IPR055496">
    <property type="entry name" value="DUF7068"/>
</dbReference>
<accession>A0A0D2GZB9</accession>
<dbReference type="InterPro" id="IPR007111">
    <property type="entry name" value="NACHT_NTPase"/>
</dbReference>
<dbReference type="GeneID" id="25295117"/>
<dbReference type="SUPFAM" id="SSF52540">
    <property type="entry name" value="P-loop containing nucleoside triphosphate hydrolases"/>
    <property type="match status" value="1"/>
</dbReference>
<name>A0A0D2GZB9_9EURO</name>
<keyword evidence="4" id="KW-1185">Reference proteome</keyword>
<evidence type="ECO:0000313" key="4">
    <source>
        <dbReference type="Proteomes" id="UP000053617"/>
    </source>
</evidence>
<dbReference type="EMBL" id="KN847479">
    <property type="protein sequence ID" value="KIX03493.1"/>
    <property type="molecule type" value="Genomic_DNA"/>
</dbReference>
<dbReference type="PANTHER" id="PTHR10622:SF11">
    <property type="entry name" value="HET-DOMAIN-CONTAINING PROTEIN"/>
    <property type="match status" value="1"/>
</dbReference>
<dbReference type="AlphaFoldDB" id="A0A0D2GZB9"/>
<dbReference type="VEuPathDB" id="FungiDB:Z518_07046"/>
<dbReference type="Gene3D" id="3.40.50.300">
    <property type="entry name" value="P-loop containing nucleotide triphosphate hydrolases"/>
    <property type="match status" value="1"/>
</dbReference>
<dbReference type="InterPro" id="IPR027417">
    <property type="entry name" value="P-loop_NTPase"/>
</dbReference>
<dbReference type="RefSeq" id="XP_013270629.1">
    <property type="nucleotide sequence ID" value="XM_013415175.1"/>
</dbReference>
<dbReference type="PANTHER" id="PTHR10622">
    <property type="entry name" value="HET DOMAIN-CONTAINING PROTEIN"/>
    <property type="match status" value="1"/>
</dbReference>
<dbReference type="Pfam" id="PF05729">
    <property type="entry name" value="NACHT"/>
    <property type="match status" value="1"/>
</dbReference>
<dbReference type="Proteomes" id="UP000053617">
    <property type="component" value="Unassembled WGS sequence"/>
</dbReference>
<feature type="region of interest" description="Disordered" evidence="1">
    <location>
        <begin position="202"/>
        <end position="221"/>
    </location>
</feature>
<feature type="domain" description="NACHT" evidence="2">
    <location>
        <begin position="245"/>
        <end position="347"/>
    </location>
</feature>
<organism evidence="3 4">
    <name type="scientific">Rhinocladiella mackenziei CBS 650.93</name>
    <dbReference type="NCBI Taxonomy" id="1442369"/>
    <lineage>
        <taxon>Eukaryota</taxon>
        <taxon>Fungi</taxon>
        <taxon>Dikarya</taxon>
        <taxon>Ascomycota</taxon>
        <taxon>Pezizomycotina</taxon>
        <taxon>Eurotiomycetes</taxon>
        <taxon>Chaetothyriomycetidae</taxon>
        <taxon>Chaetothyriales</taxon>
        <taxon>Herpotrichiellaceae</taxon>
        <taxon>Rhinocladiella</taxon>
    </lineage>
</organism>
<dbReference type="PROSITE" id="PS50837">
    <property type="entry name" value="NACHT"/>
    <property type="match status" value="1"/>
</dbReference>
<reference evidence="3 4" key="1">
    <citation type="submission" date="2015-01" db="EMBL/GenBank/DDBJ databases">
        <title>The Genome Sequence of Rhinocladiella mackenzie CBS 650.93.</title>
        <authorList>
            <consortium name="The Broad Institute Genomics Platform"/>
            <person name="Cuomo C."/>
            <person name="de Hoog S."/>
            <person name="Gorbushina A."/>
            <person name="Stielow B."/>
            <person name="Teixiera M."/>
            <person name="Abouelleil A."/>
            <person name="Chapman S.B."/>
            <person name="Priest M."/>
            <person name="Young S.K."/>
            <person name="Wortman J."/>
            <person name="Nusbaum C."/>
            <person name="Birren B."/>
        </authorList>
    </citation>
    <scope>NUCLEOTIDE SEQUENCE [LARGE SCALE GENOMIC DNA]</scope>
    <source>
        <strain evidence="3 4">CBS 650.93</strain>
    </source>
</reference>